<evidence type="ECO:0008006" key="4">
    <source>
        <dbReference type="Google" id="ProtNLM"/>
    </source>
</evidence>
<proteinExistence type="predicted"/>
<organism evidence="2 3">
    <name type="scientific">Bacteroides faecichinchillae</name>
    <dbReference type="NCBI Taxonomy" id="871325"/>
    <lineage>
        <taxon>Bacteria</taxon>
        <taxon>Pseudomonadati</taxon>
        <taxon>Bacteroidota</taxon>
        <taxon>Bacteroidia</taxon>
        <taxon>Bacteroidales</taxon>
        <taxon>Bacteroidaceae</taxon>
        <taxon>Bacteroides</taxon>
    </lineage>
</organism>
<dbReference type="InterPro" id="IPR027853">
    <property type="entry name" value="DUF4492"/>
</dbReference>
<keyword evidence="3" id="KW-1185">Reference proteome</keyword>
<gene>
    <name evidence="2" type="ORF">SAMN05444349_12428</name>
</gene>
<dbReference type="OrthoDB" id="1122086at2"/>
<accession>A0A1M5CFW9</accession>
<dbReference type="Proteomes" id="UP000184436">
    <property type="component" value="Unassembled WGS sequence"/>
</dbReference>
<dbReference type="RefSeq" id="WP_025075758.1">
    <property type="nucleotide sequence ID" value="NZ_FQVD01000024.1"/>
</dbReference>
<feature type="transmembrane region" description="Helical" evidence="1">
    <location>
        <begin position="25"/>
        <end position="45"/>
    </location>
</feature>
<dbReference type="EMBL" id="FQVD01000024">
    <property type="protein sequence ID" value="SHF53643.1"/>
    <property type="molecule type" value="Genomic_DNA"/>
</dbReference>
<keyword evidence="1" id="KW-0472">Membrane</keyword>
<keyword evidence="1" id="KW-0812">Transmembrane</keyword>
<dbReference type="STRING" id="871325.SAMN05444349_12428"/>
<keyword evidence="1" id="KW-1133">Transmembrane helix</keyword>
<dbReference type="Pfam" id="PF14899">
    <property type="entry name" value="DUF4492"/>
    <property type="match status" value="1"/>
</dbReference>
<protein>
    <recommendedName>
        <fullName evidence="4">DUF4492 domain-containing protein</fullName>
    </recommendedName>
</protein>
<evidence type="ECO:0000256" key="1">
    <source>
        <dbReference type="SAM" id="Phobius"/>
    </source>
</evidence>
<reference evidence="2 3" key="1">
    <citation type="submission" date="2016-11" db="EMBL/GenBank/DDBJ databases">
        <authorList>
            <person name="Jaros S."/>
            <person name="Januszkiewicz K."/>
            <person name="Wedrychowicz H."/>
        </authorList>
    </citation>
    <scope>NUCLEOTIDE SEQUENCE [LARGE SCALE GENOMIC DNA]</scope>
    <source>
        <strain evidence="2 3">DSM 26883</strain>
    </source>
</reference>
<dbReference type="AlphaFoldDB" id="A0A1M5CFW9"/>
<sequence>MKNALLGVWNFYLDGFRSMTLGRTLWLIILVKLFVMFFILKFFFFPDFLSDHPTDADKADYVGNELIQRALPEKTTDY</sequence>
<name>A0A1M5CFW9_9BACE</name>
<evidence type="ECO:0000313" key="3">
    <source>
        <dbReference type="Proteomes" id="UP000184436"/>
    </source>
</evidence>
<evidence type="ECO:0000313" key="2">
    <source>
        <dbReference type="EMBL" id="SHF53643.1"/>
    </source>
</evidence>